<evidence type="ECO:0000313" key="4">
    <source>
        <dbReference type="Proteomes" id="UP000799779"/>
    </source>
</evidence>
<keyword evidence="3" id="KW-0378">Hydrolase</keyword>
<dbReference type="OrthoDB" id="10250730at2759"/>
<dbReference type="EMBL" id="ML977561">
    <property type="protein sequence ID" value="KAF2006080.1"/>
    <property type="molecule type" value="Genomic_DNA"/>
</dbReference>
<dbReference type="Proteomes" id="UP000799779">
    <property type="component" value="Unassembled WGS sequence"/>
</dbReference>
<evidence type="ECO:0000313" key="3">
    <source>
        <dbReference type="EMBL" id="KAF2006080.1"/>
    </source>
</evidence>
<feature type="region of interest" description="Disordered" evidence="1">
    <location>
        <begin position="377"/>
        <end position="404"/>
    </location>
</feature>
<dbReference type="GO" id="GO:0051920">
    <property type="term" value="F:peroxiredoxin activity"/>
    <property type="evidence" value="ECO:0007669"/>
    <property type="project" value="InterPro"/>
</dbReference>
<reference evidence="3" key="1">
    <citation type="journal article" date="2020" name="Stud. Mycol.">
        <title>101 Dothideomycetes genomes: a test case for predicting lifestyles and emergence of pathogens.</title>
        <authorList>
            <person name="Haridas S."/>
            <person name="Albert R."/>
            <person name="Binder M."/>
            <person name="Bloem J."/>
            <person name="Labutti K."/>
            <person name="Salamov A."/>
            <person name="Andreopoulos B."/>
            <person name="Baker S."/>
            <person name="Barry K."/>
            <person name="Bills G."/>
            <person name="Bluhm B."/>
            <person name="Cannon C."/>
            <person name="Castanera R."/>
            <person name="Culley D."/>
            <person name="Daum C."/>
            <person name="Ezra D."/>
            <person name="Gonzalez J."/>
            <person name="Henrissat B."/>
            <person name="Kuo A."/>
            <person name="Liang C."/>
            <person name="Lipzen A."/>
            <person name="Lutzoni F."/>
            <person name="Magnuson J."/>
            <person name="Mondo S."/>
            <person name="Nolan M."/>
            <person name="Ohm R."/>
            <person name="Pangilinan J."/>
            <person name="Park H.-J."/>
            <person name="Ramirez L."/>
            <person name="Alfaro M."/>
            <person name="Sun H."/>
            <person name="Tritt A."/>
            <person name="Yoshinaga Y."/>
            <person name="Zwiers L.-H."/>
            <person name="Turgeon B."/>
            <person name="Goodwin S."/>
            <person name="Spatafora J."/>
            <person name="Crous P."/>
            <person name="Grigoriev I."/>
        </authorList>
    </citation>
    <scope>NUCLEOTIDE SEQUENCE</scope>
    <source>
        <strain evidence="3">CBS 123094</strain>
    </source>
</reference>
<organism evidence="3 4">
    <name type="scientific">Amniculicola lignicola CBS 123094</name>
    <dbReference type="NCBI Taxonomy" id="1392246"/>
    <lineage>
        <taxon>Eukaryota</taxon>
        <taxon>Fungi</taxon>
        <taxon>Dikarya</taxon>
        <taxon>Ascomycota</taxon>
        <taxon>Pezizomycotina</taxon>
        <taxon>Dothideomycetes</taxon>
        <taxon>Pleosporomycetidae</taxon>
        <taxon>Pleosporales</taxon>
        <taxon>Amniculicolaceae</taxon>
        <taxon>Amniculicola</taxon>
    </lineage>
</organism>
<dbReference type="GO" id="GO:0016787">
    <property type="term" value="F:hydrolase activity"/>
    <property type="evidence" value="ECO:0007669"/>
    <property type="project" value="UniProtKB-KW"/>
</dbReference>
<dbReference type="PANTHER" id="PTHR33930">
    <property type="entry name" value="ALKYL HYDROPEROXIDE REDUCTASE AHPD"/>
    <property type="match status" value="1"/>
</dbReference>
<dbReference type="Gene3D" id="3.60.15.10">
    <property type="entry name" value="Ribonuclease Z/Hydroxyacylglutathione hydrolase-like"/>
    <property type="match status" value="1"/>
</dbReference>
<dbReference type="SMART" id="SM00849">
    <property type="entry name" value="Lactamase_B"/>
    <property type="match status" value="1"/>
</dbReference>
<proteinExistence type="predicted"/>
<evidence type="ECO:0000256" key="1">
    <source>
        <dbReference type="SAM" id="MobiDB-lite"/>
    </source>
</evidence>
<gene>
    <name evidence="3" type="ORF">P154DRAFT_482843</name>
</gene>
<protein>
    <submittedName>
        <fullName evidence="3">Metallo-hydrolase/oxidoreductase</fullName>
    </submittedName>
</protein>
<dbReference type="InterPro" id="IPR003779">
    <property type="entry name" value="CMD-like"/>
</dbReference>
<feature type="compositionally biased region" description="Low complexity" evidence="1">
    <location>
        <begin position="384"/>
        <end position="404"/>
    </location>
</feature>
<accession>A0A6A5WWF9</accession>
<sequence length="666" mass="74750">MASIFIRQEAPPSPPLEKSSAIVSVHALSAGHFSLPEYQFVSPVSRESRKTVPSLSFLIQHQNQQTGQSTKIVFDLGLRRDIKQYAEPIQKHVETRQPMTTDPDVVKSLARGGLSPEDIDYVFLSHVHWDHIGMPQDFPTSTFVVGNGARSLLNGTSNSLRGGHSFFEPGLLPGDRTIELSEATSKGYSPTEEAQTGTVNLNQNWKPYRHLPHTLDLFNDGSVLIVNAPGHLPGHINILARTSDTHEVYLGGDACHDRRLLTGEKQIGEWNDVHGQVCCIHADRKMAEETIERIRMLEREGVEIIFSHDVEWENNPSNKGRFLGRFEIYFWLSSTTQDRAGESEKSHSISYLERNRRWDCFDRSLCCQMSRESSFSIKRDSRWTQPKSQSTSPPPTITSTTPESTMSLSASQQALKTQFEEQLGTRTWDEKWSRLLQNSPEMFAATLRLTAVPKKKAHLAPKIQSLISLAVSAASTHLHVPNIHRHTRQALANGASKEEIVEVLCLTSTLGVHACNIGVPILFEVLKEEGKPMPQGMEGMSQEQWSMKEDFEKKRGYWHAFWEDFLRLSPEFFGAYTEFSSVPWVNEGGKGVLEPKVKELIYCAFDAAATHLYKPGLKLHMKNVLGYGGTAEEIMEVLELATLLSVSTMDVGLEVLEEELDRAGMN</sequence>
<dbReference type="Pfam" id="PF00753">
    <property type="entry name" value="Lactamase_B"/>
    <property type="match status" value="1"/>
</dbReference>
<dbReference type="PANTHER" id="PTHR33930:SF2">
    <property type="entry name" value="BLR3452 PROTEIN"/>
    <property type="match status" value="1"/>
</dbReference>
<dbReference type="CDD" id="cd07730">
    <property type="entry name" value="metallo-hydrolase-like_MBL-fold"/>
    <property type="match status" value="1"/>
</dbReference>
<dbReference type="InterPro" id="IPR029032">
    <property type="entry name" value="AhpD-like"/>
</dbReference>
<dbReference type="SUPFAM" id="SSF56281">
    <property type="entry name" value="Metallo-hydrolase/oxidoreductase"/>
    <property type="match status" value="1"/>
</dbReference>
<dbReference type="AlphaFoldDB" id="A0A6A5WWF9"/>
<dbReference type="SUPFAM" id="SSF69118">
    <property type="entry name" value="AhpD-like"/>
    <property type="match status" value="1"/>
</dbReference>
<feature type="domain" description="Metallo-beta-lactamase" evidence="2">
    <location>
        <begin position="53"/>
        <end position="308"/>
    </location>
</feature>
<name>A0A6A5WWF9_9PLEO</name>
<dbReference type="Pfam" id="PF02627">
    <property type="entry name" value="CMD"/>
    <property type="match status" value="2"/>
</dbReference>
<dbReference type="InterPro" id="IPR036866">
    <property type="entry name" value="RibonucZ/Hydroxyglut_hydro"/>
</dbReference>
<keyword evidence="4" id="KW-1185">Reference proteome</keyword>
<dbReference type="InterPro" id="IPR001279">
    <property type="entry name" value="Metallo-B-lactamas"/>
</dbReference>
<dbReference type="Gene3D" id="1.20.1290.10">
    <property type="entry name" value="AhpD-like"/>
    <property type="match status" value="1"/>
</dbReference>
<evidence type="ECO:0000259" key="2">
    <source>
        <dbReference type="SMART" id="SM00849"/>
    </source>
</evidence>